<accession>A0A1V9FQM7</accession>
<evidence type="ECO:0000256" key="2">
    <source>
        <dbReference type="PROSITE-ProRule" id="PRU01161"/>
    </source>
</evidence>
<proteinExistence type="predicted"/>
<dbReference type="CDD" id="cd07207">
    <property type="entry name" value="Pat_ExoU_VipD_like"/>
    <property type="match status" value="1"/>
</dbReference>
<sequence length="297" mass="33299">MSYQFTNLVFEGGGVKGIAYAGALQVLTDCGIMPQIKQVAGTSAGAITATLVALGYPAPELKSIIMNLDFKHFEDGWDPLRIPTEYGLYKGNTFLYWIQKMIANRTNNQPNITFADLYKLTGVGLFVFATDLNIYDIKQFSHIDTPNVPVCEAVRASMSIPLFFKAWKFSNNLPDNHIYVDGGVVLNYPLTVFDSPQQPDNPQTLGFYLYDRNGNKKPNSLSYDQPVDYCKVLFETVIDSQDIDFDNNESMEKRTVKIDDFGIAATDFNLTQQQKDQLYKSGVYYTEAYLGVPVVNA</sequence>
<keyword evidence="2" id="KW-0442">Lipid degradation</keyword>
<dbReference type="Gene3D" id="3.40.1090.10">
    <property type="entry name" value="Cytosolic phospholipase A2 catalytic domain"/>
    <property type="match status" value="2"/>
</dbReference>
<feature type="short sequence motif" description="GXGXXG" evidence="2">
    <location>
        <begin position="12"/>
        <end position="17"/>
    </location>
</feature>
<keyword evidence="5" id="KW-1185">Reference proteome</keyword>
<dbReference type="OrthoDB" id="9770965at2"/>
<dbReference type="AlphaFoldDB" id="A0A1V9FQM7"/>
<evidence type="ECO:0000256" key="1">
    <source>
        <dbReference type="ARBA" id="ARBA00023098"/>
    </source>
</evidence>
<dbReference type="STRING" id="1703345.A3860_32255"/>
<organism evidence="4 5">
    <name type="scientific">Niastella vici</name>
    <dbReference type="NCBI Taxonomy" id="1703345"/>
    <lineage>
        <taxon>Bacteria</taxon>
        <taxon>Pseudomonadati</taxon>
        <taxon>Bacteroidota</taxon>
        <taxon>Chitinophagia</taxon>
        <taxon>Chitinophagales</taxon>
        <taxon>Chitinophagaceae</taxon>
        <taxon>Niastella</taxon>
    </lineage>
</organism>
<dbReference type="InterPro" id="IPR016035">
    <property type="entry name" value="Acyl_Trfase/lysoPLipase"/>
</dbReference>
<dbReference type="Proteomes" id="UP000192796">
    <property type="component" value="Unassembled WGS sequence"/>
</dbReference>
<gene>
    <name evidence="4" type="ORF">A3860_32255</name>
</gene>
<comment type="caution">
    <text evidence="4">The sequence shown here is derived from an EMBL/GenBank/DDBJ whole genome shotgun (WGS) entry which is preliminary data.</text>
</comment>
<dbReference type="GO" id="GO:0016042">
    <property type="term" value="P:lipid catabolic process"/>
    <property type="evidence" value="ECO:0007669"/>
    <property type="project" value="UniProtKB-UniRule"/>
</dbReference>
<dbReference type="InterPro" id="IPR002641">
    <property type="entry name" value="PNPLA_dom"/>
</dbReference>
<feature type="domain" description="PNPLA" evidence="3">
    <location>
        <begin position="8"/>
        <end position="194"/>
    </location>
</feature>
<protein>
    <recommendedName>
        <fullName evidence="3">PNPLA domain-containing protein</fullName>
    </recommendedName>
</protein>
<feature type="short sequence motif" description="DGA/G" evidence="2">
    <location>
        <begin position="181"/>
        <end position="183"/>
    </location>
</feature>
<dbReference type="Pfam" id="PF01734">
    <property type="entry name" value="Patatin"/>
    <property type="match status" value="1"/>
</dbReference>
<dbReference type="GO" id="GO:0016787">
    <property type="term" value="F:hydrolase activity"/>
    <property type="evidence" value="ECO:0007669"/>
    <property type="project" value="UniProtKB-UniRule"/>
</dbReference>
<reference evidence="4 5" key="1">
    <citation type="submission" date="2016-03" db="EMBL/GenBank/DDBJ databases">
        <title>Niastella vici sp. nov., isolated from farmland soil.</title>
        <authorList>
            <person name="Chen L."/>
            <person name="Wang D."/>
            <person name="Yang S."/>
            <person name="Wang G."/>
        </authorList>
    </citation>
    <scope>NUCLEOTIDE SEQUENCE [LARGE SCALE GENOMIC DNA]</scope>
    <source>
        <strain evidence="4 5">DJ57</strain>
    </source>
</reference>
<evidence type="ECO:0000313" key="5">
    <source>
        <dbReference type="Proteomes" id="UP000192796"/>
    </source>
</evidence>
<dbReference type="PANTHER" id="PTHR46394">
    <property type="entry name" value="ANNEXIN"/>
    <property type="match status" value="1"/>
</dbReference>
<dbReference type="PANTHER" id="PTHR46394:SF1">
    <property type="entry name" value="PNPLA DOMAIN-CONTAINING PROTEIN"/>
    <property type="match status" value="1"/>
</dbReference>
<keyword evidence="2" id="KW-0378">Hydrolase</keyword>
<dbReference type="InterPro" id="IPR052580">
    <property type="entry name" value="Lipid_Hydrolase"/>
</dbReference>
<dbReference type="EMBL" id="LVYD01000059">
    <property type="protein sequence ID" value="OQP60675.1"/>
    <property type="molecule type" value="Genomic_DNA"/>
</dbReference>
<evidence type="ECO:0000259" key="3">
    <source>
        <dbReference type="PROSITE" id="PS51635"/>
    </source>
</evidence>
<evidence type="ECO:0000313" key="4">
    <source>
        <dbReference type="EMBL" id="OQP60675.1"/>
    </source>
</evidence>
<keyword evidence="1 2" id="KW-0443">Lipid metabolism</keyword>
<feature type="active site" description="Nucleophile" evidence="2">
    <location>
        <position position="43"/>
    </location>
</feature>
<name>A0A1V9FQM7_9BACT</name>
<feature type="short sequence motif" description="GXSXG" evidence="2">
    <location>
        <begin position="41"/>
        <end position="45"/>
    </location>
</feature>
<feature type="active site" description="Proton acceptor" evidence="2">
    <location>
        <position position="181"/>
    </location>
</feature>
<dbReference type="SUPFAM" id="SSF52151">
    <property type="entry name" value="FabD/lysophospholipase-like"/>
    <property type="match status" value="1"/>
</dbReference>
<dbReference type="RefSeq" id="WP_081152452.1">
    <property type="nucleotide sequence ID" value="NZ_LVYD01000059.1"/>
</dbReference>
<dbReference type="PROSITE" id="PS51635">
    <property type="entry name" value="PNPLA"/>
    <property type="match status" value="1"/>
</dbReference>